<name>A0AAV3QCD1_LITER</name>
<feature type="compositionally biased region" description="Polar residues" evidence="1">
    <location>
        <begin position="20"/>
        <end position="34"/>
    </location>
</feature>
<dbReference type="EMBL" id="BAABME010020575">
    <property type="protein sequence ID" value="GAA0160802.1"/>
    <property type="molecule type" value="Genomic_DNA"/>
</dbReference>
<organism evidence="2 3">
    <name type="scientific">Lithospermum erythrorhizon</name>
    <name type="common">Purple gromwell</name>
    <name type="synonym">Lithospermum officinale var. erythrorhizon</name>
    <dbReference type="NCBI Taxonomy" id="34254"/>
    <lineage>
        <taxon>Eukaryota</taxon>
        <taxon>Viridiplantae</taxon>
        <taxon>Streptophyta</taxon>
        <taxon>Embryophyta</taxon>
        <taxon>Tracheophyta</taxon>
        <taxon>Spermatophyta</taxon>
        <taxon>Magnoliopsida</taxon>
        <taxon>eudicotyledons</taxon>
        <taxon>Gunneridae</taxon>
        <taxon>Pentapetalae</taxon>
        <taxon>asterids</taxon>
        <taxon>lamiids</taxon>
        <taxon>Boraginales</taxon>
        <taxon>Boraginaceae</taxon>
        <taxon>Boraginoideae</taxon>
        <taxon>Lithospermeae</taxon>
        <taxon>Lithospermum</taxon>
    </lineage>
</organism>
<dbReference type="Proteomes" id="UP001454036">
    <property type="component" value="Unassembled WGS sequence"/>
</dbReference>
<gene>
    <name evidence="2" type="ORF">LIER_39105</name>
</gene>
<evidence type="ECO:0000256" key="1">
    <source>
        <dbReference type="SAM" id="MobiDB-lite"/>
    </source>
</evidence>
<evidence type="ECO:0000313" key="3">
    <source>
        <dbReference type="Proteomes" id="UP001454036"/>
    </source>
</evidence>
<feature type="region of interest" description="Disordered" evidence="1">
    <location>
        <begin position="1"/>
        <end position="57"/>
    </location>
</feature>
<evidence type="ECO:0000313" key="2">
    <source>
        <dbReference type="EMBL" id="GAA0160802.1"/>
    </source>
</evidence>
<accession>A0AAV3QCD1</accession>
<protein>
    <submittedName>
        <fullName evidence="2">Uncharacterized protein</fullName>
    </submittedName>
</protein>
<comment type="caution">
    <text evidence="2">The sequence shown here is derived from an EMBL/GenBank/DDBJ whole genome shotgun (WGS) entry which is preliminary data.</text>
</comment>
<feature type="compositionally biased region" description="Basic and acidic residues" evidence="1">
    <location>
        <begin position="1"/>
        <end position="15"/>
    </location>
</feature>
<proteinExistence type="predicted"/>
<sequence>MKEVGEALSKAEKRVMLTSEAATQQQSERPSTVGQPHPHGQSAKEIKRKRNPNKSRKRLILAREFAMDRLKVSRQKKRSEEVALLMPLTSALQEDDIIE</sequence>
<keyword evidence="3" id="KW-1185">Reference proteome</keyword>
<reference evidence="2 3" key="1">
    <citation type="submission" date="2024-01" db="EMBL/GenBank/DDBJ databases">
        <title>The complete chloroplast genome sequence of Lithospermum erythrorhizon: insights into the phylogenetic relationship among Boraginaceae species and the maternal lineages of purple gromwells.</title>
        <authorList>
            <person name="Okada T."/>
            <person name="Watanabe K."/>
        </authorList>
    </citation>
    <scope>NUCLEOTIDE SEQUENCE [LARGE SCALE GENOMIC DNA]</scope>
</reference>
<dbReference type="AlphaFoldDB" id="A0AAV3QCD1"/>
<feature type="compositionally biased region" description="Basic residues" evidence="1">
    <location>
        <begin position="46"/>
        <end position="57"/>
    </location>
</feature>